<reference evidence="2" key="1">
    <citation type="submission" date="2021-03" db="EMBL/GenBank/DDBJ databases">
        <title>Draft genome sequence of rust myrtle Austropuccinia psidii MF-1, a brazilian biotype.</title>
        <authorList>
            <person name="Quecine M.C."/>
            <person name="Pachon D.M.R."/>
            <person name="Bonatelli M.L."/>
            <person name="Correr F.H."/>
            <person name="Franceschini L.M."/>
            <person name="Leite T.F."/>
            <person name="Margarido G.R.A."/>
            <person name="Almeida C.A."/>
            <person name="Ferrarezi J.A."/>
            <person name="Labate C.A."/>
        </authorList>
    </citation>
    <scope>NUCLEOTIDE SEQUENCE</scope>
    <source>
        <strain evidence="2">MF-1</strain>
    </source>
</reference>
<proteinExistence type="predicted"/>
<accession>A0A9Q3GEN5</accession>
<evidence type="ECO:0000256" key="1">
    <source>
        <dbReference type="SAM" id="MobiDB-lite"/>
    </source>
</evidence>
<dbReference type="EMBL" id="AVOT02000800">
    <property type="protein sequence ID" value="MBW0464515.1"/>
    <property type="molecule type" value="Genomic_DNA"/>
</dbReference>
<name>A0A9Q3GEN5_9BASI</name>
<dbReference type="Proteomes" id="UP000765509">
    <property type="component" value="Unassembled WGS sequence"/>
</dbReference>
<gene>
    <name evidence="2" type="ORF">O181_004230</name>
</gene>
<sequence>MLLPCLGSQELTIQGRGVLSKPWKNTPLNLCLWKSKPPPIYVQIFHILNIRLFEPLWCGTSPKAYPASLASLANSQSCQPPGQYCNSGPGDHLASQGPWSLTIYPWLSAHPLLLGGLGPFRPPMSFMVCGPWDQLGPFWPNSNEAKRGKGGRPVSPIPGGTP</sequence>
<feature type="region of interest" description="Disordered" evidence="1">
    <location>
        <begin position="140"/>
        <end position="162"/>
    </location>
</feature>
<evidence type="ECO:0000313" key="3">
    <source>
        <dbReference type="Proteomes" id="UP000765509"/>
    </source>
</evidence>
<keyword evidence="3" id="KW-1185">Reference proteome</keyword>
<protein>
    <submittedName>
        <fullName evidence="2">Uncharacterized protein</fullName>
    </submittedName>
</protein>
<comment type="caution">
    <text evidence="2">The sequence shown here is derived from an EMBL/GenBank/DDBJ whole genome shotgun (WGS) entry which is preliminary data.</text>
</comment>
<evidence type="ECO:0000313" key="2">
    <source>
        <dbReference type="EMBL" id="MBW0464515.1"/>
    </source>
</evidence>
<organism evidence="2 3">
    <name type="scientific">Austropuccinia psidii MF-1</name>
    <dbReference type="NCBI Taxonomy" id="1389203"/>
    <lineage>
        <taxon>Eukaryota</taxon>
        <taxon>Fungi</taxon>
        <taxon>Dikarya</taxon>
        <taxon>Basidiomycota</taxon>
        <taxon>Pucciniomycotina</taxon>
        <taxon>Pucciniomycetes</taxon>
        <taxon>Pucciniales</taxon>
        <taxon>Sphaerophragmiaceae</taxon>
        <taxon>Austropuccinia</taxon>
    </lineage>
</organism>
<dbReference type="AlphaFoldDB" id="A0A9Q3GEN5"/>